<organism evidence="1 2">
    <name type="scientific">Kutzneria albida DSM 43870</name>
    <dbReference type="NCBI Taxonomy" id="1449976"/>
    <lineage>
        <taxon>Bacteria</taxon>
        <taxon>Bacillati</taxon>
        <taxon>Actinomycetota</taxon>
        <taxon>Actinomycetes</taxon>
        <taxon>Pseudonocardiales</taxon>
        <taxon>Pseudonocardiaceae</taxon>
        <taxon>Kutzneria</taxon>
    </lineage>
</organism>
<evidence type="ECO:0000313" key="1">
    <source>
        <dbReference type="EMBL" id="AHH98618.1"/>
    </source>
</evidence>
<sequence length="173" mass="19436">MMSKPDVTIDLTVEIDHGQLYIYSVAPWAHDQQNDAVERALRDARQSGRWVGVADGLVDLVVPFRKSFDAPMRVEMWPEPVPPDDDNWDHVVDIDFDIVNGDLVFEPSGGFEAIRCEEPLPRGAYRARISGRGYTEAASGAVGMDSYRIRLWPRTAPTPPELRKSWPGWSAQA</sequence>
<protein>
    <submittedName>
        <fullName evidence="1">Uncharacterized protein</fullName>
    </submittedName>
</protein>
<proteinExistence type="predicted"/>
<dbReference type="KEGG" id="kal:KALB_5256"/>
<evidence type="ECO:0000313" key="2">
    <source>
        <dbReference type="Proteomes" id="UP000019225"/>
    </source>
</evidence>
<keyword evidence="2" id="KW-1185">Reference proteome</keyword>
<accession>W5WBU0</accession>
<dbReference type="Proteomes" id="UP000019225">
    <property type="component" value="Chromosome"/>
</dbReference>
<dbReference type="RefSeq" id="WP_025358614.1">
    <property type="nucleotide sequence ID" value="NZ_CP007155.1"/>
</dbReference>
<gene>
    <name evidence="1" type="ORF">KALB_5256</name>
</gene>
<dbReference type="EMBL" id="CP007155">
    <property type="protein sequence ID" value="AHH98618.1"/>
    <property type="molecule type" value="Genomic_DNA"/>
</dbReference>
<reference evidence="1 2" key="1">
    <citation type="journal article" date="2014" name="BMC Genomics">
        <title>Complete genome sequence of producer of the glycopeptide antibiotic Aculeximycin Kutzneria albida DSM 43870T, a representative of minor genus of Pseudonocardiaceae.</title>
        <authorList>
            <person name="Rebets Y."/>
            <person name="Tokovenko B."/>
            <person name="Lushchyk I."/>
            <person name="Ruckert C."/>
            <person name="Zaburannyi N."/>
            <person name="Bechthold A."/>
            <person name="Kalinowski J."/>
            <person name="Luzhetskyy A."/>
        </authorList>
    </citation>
    <scope>NUCLEOTIDE SEQUENCE [LARGE SCALE GENOMIC DNA]</scope>
    <source>
        <strain evidence="1">DSM 43870</strain>
    </source>
</reference>
<dbReference type="STRING" id="1449976.KALB_5256"/>
<dbReference type="HOGENOM" id="CLU_1545620_0_0_11"/>
<dbReference type="eggNOG" id="ENOG5031HFS">
    <property type="taxonomic scope" value="Bacteria"/>
</dbReference>
<name>W5WBU0_9PSEU</name>
<dbReference type="AlphaFoldDB" id="W5WBU0"/>